<protein>
    <submittedName>
        <fullName evidence="1">Uncharacterized protein</fullName>
    </submittedName>
</protein>
<dbReference type="InterPro" id="IPR046558">
    <property type="entry name" value="DUF6712"/>
</dbReference>
<evidence type="ECO:0000313" key="1">
    <source>
        <dbReference type="EMBL" id="CAB4137533.1"/>
    </source>
</evidence>
<organism evidence="1">
    <name type="scientific">uncultured Caudovirales phage</name>
    <dbReference type="NCBI Taxonomy" id="2100421"/>
    <lineage>
        <taxon>Viruses</taxon>
        <taxon>Duplodnaviria</taxon>
        <taxon>Heunggongvirae</taxon>
        <taxon>Uroviricota</taxon>
        <taxon>Caudoviricetes</taxon>
        <taxon>Peduoviridae</taxon>
        <taxon>Maltschvirus</taxon>
        <taxon>Maltschvirus maltsch</taxon>
    </lineage>
</organism>
<accession>A0A6J5LWL2</accession>
<proteinExistence type="predicted"/>
<dbReference type="Pfam" id="PF20459">
    <property type="entry name" value="DUF6712"/>
    <property type="match status" value="1"/>
</dbReference>
<sequence>MSANILFISVESIKDRSGLHGNVDEKLILPEIKTCQDMFILPALGTALYERLQDGVDCGNLNCNEKTLLDDYVVDCLINYVLSELPQGLSYQFYNKGLVRKSSENTELPSMQDLIDIANRYKTRAEYYKQRLIKYLKQNQTLYPEYLNFGAGFDAIKPENDAYTTSIWLDDPYCCKGEKIFRDLYQGDNPKFCCE</sequence>
<dbReference type="EMBL" id="LR796329">
    <property type="protein sequence ID" value="CAB4137533.1"/>
    <property type="molecule type" value="Genomic_DNA"/>
</dbReference>
<reference evidence="1" key="1">
    <citation type="submission" date="2020-04" db="EMBL/GenBank/DDBJ databases">
        <authorList>
            <person name="Chiriac C."/>
            <person name="Salcher M."/>
            <person name="Ghai R."/>
            <person name="Kavagutti S V."/>
        </authorList>
    </citation>
    <scope>NUCLEOTIDE SEQUENCE</scope>
</reference>
<name>A0A6J5LWL2_9CAUD</name>
<gene>
    <name evidence="1" type="ORF">UFOVP316_50</name>
</gene>